<proteinExistence type="predicted"/>
<evidence type="ECO:0000313" key="1">
    <source>
        <dbReference type="EMBL" id="KAH7992920.1"/>
    </source>
</evidence>
<comment type="caution">
    <text evidence="1">The sequence shown here is derived from an EMBL/GenBank/DDBJ whole genome shotgun (WGS) entry which is preliminary data.</text>
</comment>
<gene>
    <name evidence="1" type="ORF">K3G42_028078</name>
</gene>
<name>A0ACB8EKU9_9SAUR</name>
<protein>
    <submittedName>
        <fullName evidence="1">Uncharacterized protein</fullName>
    </submittedName>
</protein>
<organism evidence="1 2">
    <name type="scientific">Sphaerodactylus townsendi</name>
    <dbReference type="NCBI Taxonomy" id="933632"/>
    <lineage>
        <taxon>Eukaryota</taxon>
        <taxon>Metazoa</taxon>
        <taxon>Chordata</taxon>
        <taxon>Craniata</taxon>
        <taxon>Vertebrata</taxon>
        <taxon>Euteleostomi</taxon>
        <taxon>Lepidosauria</taxon>
        <taxon>Squamata</taxon>
        <taxon>Bifurcata</taxon>
        <taxon>Gekkota</taxon>
        <taxon>Sphaerodactylidae</taxon>
        <taxon>Sphaerodactylus</taxon>
    </lineage>
</organism>
<reference evidence="1" key="1">
    <citation type="submission" date="2021-08" db="EMBL/GenBank/DDBJ databases">
        <title>The first chromosome-level gecko genome reveals the dynamic sex chromosomes of Neotropical dwarf geckos (Sphaerodactylidae: Sphaerodactylus).</title>
        <authorList>
            <person name="Pinto B.J."/>
            <person name="Keating S.E."/>
            <person name="Gamble T."/>
        </authorList>
    </citation>
    <scope>NUCLEOTIDE SEQUENCE</scope>
    <source>
        <strain evidence="1">TG3544</strain>
    </source>
</reference>
<dbReference type="EMBL" id="CM037616">
    <property type="protein sequence ID" value="KAH7992920.1"/>
    <property type="molecule type" value="Genomic_DNA"/>
</dbReference>
<dbReference type="Proteomes" id="UP000827872">
    <property type="component" value="Linkage Group LG03"/>
</dbReference>
<keyword evidence="2" id="KW-1185">Reference proteome</keyword>
<accession>A0ACB8EKU9</accession>
<sequence>MFAIYVLLLLFLRCPASDENIILQEPILITAEEGESVNITCHLNHSNMVGLYLRRKFVNDVEVLYISGHGKRKIVSPEYKGRIEYFEQQNTVTIMMQQLQKNDSGNYTCEGTILTNQEPKIMEGHGTVLAVIGKKLTTCSSSSWMVYGLAIETLILAIALGFFILSRVDAKKYCQKQKGREEQNMVYEDMTYGLSHNTVANHYQC</sequence>
<evidence type="ECO:0000313" key="2">
    <source>
        <dbReference type="Proteomes" id="UP000827872"/>
    </source>
</evidence>